<comment type="caution">
    <text evidence="1">The sequence shown here is derived from an EMBL/GenBank/DDBJ whole genome shotgun (WGS) entry which is preliminary data.</text>
</comment>
<sequence>NNSFVPSGLPFLQLVTDAICEKLHLPKFDSVYDFCQEFTTVLKAHSLSHDGHWKRLLPSCSNKDTQSWFEDKLAELSLNWKAGESELLDYYDTPYRKFLNMNRVWSMKQGASEFVRSFGAKFQKLRRQACLEDGLPKETLHATMYIQIMANLFNCLNKLPNFKKTEDISEMELTTNYVDPVLSPVLHSPENNKHLIWLNKKEDNTEHLRPDAMMKHFDRKLYGTTLGYCEVKPPDAQKDIGSLCTDLIRLAILSRKLMLRKANNLVCSLQAVGKKFNKENIVHFYVLSKISPDITIMNEIISFDVPLEIKELVNINNVIDDLKKMSKIYDNYCQMRYVSEVEDQDINLAAIVKPKKERGQQMLHQSHSTNYIHIGETMVQKKNA</sequence>
<dbReference type="OrthoDB" id="2290051at2759"/>
<accession>A0A8H7RNM5</accession>
<evidence type="ECO:0000313" key="2">
    <source>
        <dbReference type="Proteomes" id="UP000603453"/>
    </source>
</evidence>
<dbReference type="Proteomes" id="UP000603453">
    <property type="component" value="Unassembled WGS sequence"/>
</dbReference>
<protein>
    <submittedName>
        <fullName evidence="1">Uncharacterized protein</fullName>
    </submittedName>
</protein>
<organism evidence="1 2">
    <name type="scientific">Mucor saturninus</name>
    <dbReference type="NCBI Taxonomy" id="64648"/>
    <lineage>
        <taxon>Eukaryota</taxon>
        <taxon>Fungi</taxon>
        <taxon>Fungi incertae sedis</taxon>
        <taxon>Mucoromycota</taxon>
        <taxon>Mucoromycotina</taxon>
        <taxon>Mucoromycetes</taxon>
        <taxon>Mucorales</taxon>
        <taxon>Mucorineae</taxon>
        <taxon>Mucoraceae</taxon>
        <taxon>Mucor</taxon>
    </lineage>
</organism>
<dbReference type="AlphaFoldDB" id="A0A8H7RNM5"/>
<feature type="non-terminal residue" evidence="1">
    <location>
        <position position="1"/>
    </location>
</feature>
<keyword evidence="2" id="KW-1185">Reference proteome</keyword>
<reference evidence="1" key="1">
    <citation type="submission" date="2020-12" db="EMBL/GenBank/DDBJ databases">
        <title>Metabolic potential, ecology and presence of endohyphal bacteria is reflected in genomic diversity of Mucoromycotina.</title>
        <authorList>
            <person name="Muszewska A."/>
            <person name="Okrasinska A."/>
            <person name="Steczkiewicz K."/>
            <person name="Drgas O."/>
            <person name="Orlowska M."/>
            <person name="Perlinska-Lenart U."/>
            <person name="Aleksandrzak-Piekarczyk T."/>
            <person name="Szatraj K."/>
            <person name="Zielenkiewicz U."/>
            <person name="Pilsyk S."/>
            <person name="Malc E."/>
            <person name="Mieczkowski P."/>
            <person name="Kruszewska J.S."/>
            <person name="Biernat P."/>
            <person name="Pawlowska J."/>
        </authorList>
    </citation>
    <scope>NUCLEOTIDE SEQUENCE</scope>
    <source>
        <strain evidence="1">WA0000017839</strain>
    </source>
</reference>
<proteinExistence type="predicted"/>
<evidence type="ECO:0000313" key="1">
    <source>
        <dbReference type="EMBL" id="KAG2214279.1"/>
    </source>
</evidence>
<dbReference type="EMBL" id="JAEPRD010000001">
    <property type="protein sequence ID" value="KAG2214279.1"/>
    <property type="molecule type" value="Genomic_DNA"/>
</dbReference>
<gene>
    <name evidence="1" type="ORF">INT47_000835</name>
</gene>
<name>A0A8H7RNM5_9FUNG</name>